<feature type="compositionally biased region" description="Polar residues" evidence="1">
    <location>
        <begin position="110"/>
        <end position="119"/>
    </location>
</feature>
<protein>
    <submittedName>
        <fullName evidence="2">Uncharacterized protein</fullName>
    </submittedName>
</protein>
<feature type="compositionally biased region" description="Polar residues" evidence="1">
    <location>
        <begin position="19"/>
        <end position="29"/>
    </location>
</feature>
<feature type="region of interest" description="Disordered" evidence="1">
    <location>
        <begin position="1"/>
        <end position="217"/>
    </location>
</feature>
<feature type="compositionally biased region" description="Low complexity" evidence="1">
    <location>
        <begin position="67"/>
        <end position="87"/>
    </location>
</feature>
<evidence type="ECO:0000313" key="3">
    <source>
        <dbReference type="Proteomes" id="UP000663879"/>
    </source>
</evidence>
<feature type="compositionally biased region" description="Low complexity" evidence="1">
    <location>
        <begin position="32"/>
        <end position="50"/>
    </location>
</feature>
<accession>A0A814QMN9</accession>
<evidence type="ECO:0000313" key="2">
    <source>
        <dbReference type="EMBL" id="CAF1121862.1"/>
    </source>
</evidence>
<name>A0A814QMN9_9BILA</name>
<sequence length="217" mass="23396">GPGQQPPNNPMMNPGPQFQRFNAASNQRQIRMPMDFNSNNNMNPGGPNPMTADQNRVQAGMSPINTPPGNRMQPGMPMQGQVGGNQMSFNGAPTPQPIRGPPGQAPTPGLPNNQQMQNGPMSPMSMSLQQQQQQQRWNQPGNNQVGPPQQGQPQQPGLQPPPPQINYNQPSSPIPYSNVQMGGHHGPGTPNLISSPQDTNGEFNNLMKNVPVQVNLL</sequence>
<comment type="caution">
    <text evidence="2">The sequence shown here is derived from an EMBL/GenBank/DDBJ whole genome shotgun (WGS) entry which is preliminary data.</text>
</comment>
<dbReference type="Proteomes" id="UP000663879">
    <property type="component" value="Unassembled WGS sequence"/>
</dbReference>
<feature type="compositionally biased region" description="Pro residues" evidence="1">
    <location>
        <begin position="94"/>
        <end position="109"/>
    </location>
</feature>
<feature type="compositionally biased region" description="Polar residues" evidence="1">
    <location>
        <begin position="191"/>
        <end position="207"/>
    </location>
</feature>
<gene>
    <name evidence="2" type="ORF">OXX778_LOCUS22078</name>
</gene>
<feature type="compositionally biased region" description="Low complexity" evidence="1">
    <location>
        <begin position="120"/>
        <end position="157"/>
    </location>
</feature>
<feature type="non-terminal residue" evidence="2">
    <location>
        <position position="1"/>
    </location>
</feature>
<dbReference type="EMBL" id="CAJNOC010008876">
    <property type="protein sequence ID" value="CAF1121862.1"/>
    <property type="molecule type" value="Genomic_DNA"/>
</dbReference>
<organism evidence="2 3">
    <name type="scientific">Brachionus calyciflorus</name>
    <dbReference type="NCBI Taxonomy" id="104777"/>
    <lineage>
        <taxon>Eukaryota</taxon>
        <taxon>Metazoa</taxon>
        <taxon>Spiralia</taxon>
        <taxon>Gnathifera</taxon>
        <taxon>Rotifera</taxon>
        <taxon>Eurotatoria</taxon>
        <taxon>Monogononta</taxon>
        <taxon>Pseudotrocha</taxon>
        <taxon>Ploima</taxon>
        <taxon>Brachionidae</taxon>
        <taxon>Brachionus</taxon>
    </lineage>
</organism>
<proteinExistence type="predicted"/>
<reference evidence="2" key="1">
    <citation type="submission" date="2021-02" db="EMBL/GenBank/DDBJ databases">
        <authorList>
            <person name="Nowell W R."/>
        </authorList>
    </citation>
    <scope>NUCLEOTIDE SEQUENCE</scope>
    <source>
        <strain evidence="2">Ploen Becks lab</strain>
    </source>
</reference>
<evidence type="ECO:0000256" key="1">
    <source>
        <dbReference type="SAM" id="MobiDB-lite"/>
    </source>
</evidence>
<keyword evidence="3" id="KW-1185">Reference proteome</keyword>
<dbReference type="AlphaFoldDB" id="A0A814QMN9"/>